<evidence type="ECO:0000313" key="3">
    <source>
        <dbReference type="Proteomes" id="UP000094236"/>
    </source>
</evidence>
<evidence type="ECO:0000313" key="2">
    <source>
        <dbReference type="EMBL" id="ODV95973.1"/>
    </source>
</evidence>
<dbReference type="Proteomes" id="UP000094236">
    <property type="component" value="Unassembled WGS sequence"/>
</dbReference>
<accession>A0A1E4TW09</accession>
<gene>
    <name evidence="2" type="ORF">PACTADRAFT_49399</name>
</gene>
<name>A0A1E4TW09_PACTA</name>
<sequence length="261" mass="29583">MRSLSFQRSFNSFSKVWKSSSKNTKDIIDHKFTHIRKDIQHDSLTDLLLDINKTANILHNPSDVRGYSRPKASVVSKEPGEIFHKLSGVFDHLIEKDTFTHNNVNNTSTSTLSALQKGIQSSNVSQENNSSIAKTVTKMKLSDFSDPSSNPHLNPELKITSTNTTIISETTHSKRQLHDLDKKNRLVSKKIDDHQVFTSNAFVKNEQNSQINNNQKKKRKPPKNKTYVRNLDASSNTTTTNNKDDVPSDDVRLLLSLLDRK</sequence>
<keyword evidence="3" id="KW-1185">Reference proteome</keyword>
<protein>
    <submittedName>
        <fullName evidence="2">Uncharacterized protein</fullName>
    </submittedName>
</protein>
<proteinExistence type="predicted"/>
<feature type="region of interest" description="Disordered" evidence="1">
    <location>
        <begin position="207"/>
        <end position="247"/>
    </location>
</feature>
<dbReference type="AlphaFoldDB" id="A0A1E4TW09"/>
<organism evidence="2 3">
    <name type="scientific">Pachysolen tannophilus NRRL Y-2460</name>
    <dbReference type="NCBI Taxonomy" id="669874"/>
    <lineage>
        <taxon>Eukaryota</taxon>
        <taxon>Fungi</taxon>
        <taxon>Dikarya</taxon>
        <taxon>Ascomycota</taxon>
        <taxon>Saccharomycotina</taxon>
        <taxon>Pichiomycetes</taxon>
        <taxon>Pachysolenaceae</taxon>
        <taxon>Pachysolen</taxon>
    </lineage>
</organism>
<reference evidence="3" key="1">
    <citation type="submission" date="2016-05" db="EMBL/GenBank/DDBJ databases">
        <title>Comparative genomics of biotechnologically important yeasts.</title>
        <authorList>
            <consortium name="DOE Joint Genome Institute"/>
            <person name="Riley R."/>
            <person name="Haridas S."/>
            <person name="Wolfe K.H."/>
            <person name="Lopes M.R."/>
            <person name="Hittinger C.T."/>
            <person name="Goker M."/>
            <person name="Salamov A."/>
            <person name="Wisecaver J."/>
            <person name="Long T.M."/>
            <person name="Aerts A.L."/>
            <person name="Barry K."/>
            <person name="Choi C."/>
            <person name="Clum A."/>
            <person name="Coughlan A.Y."/>
            <person name="Deshpande S."/>
            <person name="Douglass A.P."/>
            <person name="Hanson S.J."/>
            <person name="Klenk H.-P."/>
            <person name="Labutti K."/>
            <person name="Lapidus A."/>
            <person name="Lindquist E."/>
            <person name="Lipzen A."/>
            <person name="Meier-Kolthoff J.P."/>
            <person name="Ohm R.A."/>
            <person name="Otillar R.P."/>
            <person name="Pangilinan J."/>
            <person name="Peng Y."/>
            <person name="Rokas A."/>
            <person name="Rosa C.A."/>
            <person name="Scheuner C."/>
            <person name="Sibirny A.A."/>
            <person name="Slot J.C."/>
            <person name="Stielow J.B."/>
            <person name="Sun H."/>
            <person name="Kurtzman C.P."/>
            <person name="Blackwell M."/>
            <person name="Grigoriev I.V."/>
            <person name="Jeffries T.W."/>
        </authorList>
    </citation>
    <scope>NUCLEOTIDE SEQUENCE [LARGE SCALE GENOMIC DNA]</scope>
    <source>
        <strain evidence="3">NRRL Y-2460</strain>
    </source>
</reference>
<evidence type="ECO:0000256" key="1">
    <source>
        <dbReference type="SAM" id="MobiDB-lite"/>
    </source>
</evidence>
<dbReference type="EMBL" id="KV454013">
    <property type="protein sequence ID" value="ODV95973.1"/>
    <property type="molecule type" value="Genomic_DNA"/>
</dbReference>